<proteinExistence type="predicted"/>
<name>A0A429Z5X7_9ENTE</name>
<dbReference type="AlphaFoldDB" id="A0A429Z5X7"/>
<gene>
    <name evidence="1" type="ORF">C7P63_07360</name>
</gene>
<reference evidence="1 2" key="1">
    <citation type="submission" date="2018-03" db="EMBL/GenBank/DDBJ databases">
        <authorList>
            <person name="Gulvik C.A."/>
        </authorList>
    </citation>
    <scope>NUCLEOTIDE SEQUENCE [LARGE SCALE GENOMIC DNA]</scope>
    <source>
        <strain evidence="1 2">JCM 31581</strain>
    </source>
</reference>
<dbReference type="EMBL" id="PXZH01000003">
    <property type="protein sequence ID" value="RST89097.1"/>
    <property type="molecule type" value="Genomic_DNA"/>
</dbReference>
<keyword evidence="2" id="KW-1185">Reference proteome</keyword>
<evidence type="ECO:0000313" key="2">
    <source>
        <dbReference type="Proteomes" id="UP000277864"/>
    </source>
</evidence>
<organism evidence="1 2">
    <name type="scientific">Vagococcus humatus</name>
    <dbReference type="NCBI Taxonomy" id="1889241"/>
    <lineage>
        <taxon>Bacteria</taxon>
        <taxon>Bacillati</taxon>
        <taxon>Bacillota</taxon>
        <taxon>Bacilli</taxon>
        <taxon>Lactobacillales</taxon>
        <taxon>Enterococcaceae</taxon>
        <taxon>Vagococcus</taxon>
    </lineage>
</organism>
<protein>
    <submittedName>
        <fullName evidence="1">Uncharacterized protein</fullName>
    </submittedName>
</protein>
<comment type="caution">
    <text evidence="1">The sequence shown here is derived from an EMBL/GenBank/DDBJ whole genome shotgun (WGS) entry which is preliminary data.</text>
</comment>
<evidence type="ECO:0000313" key="1">
    <source>
        <dbReference type="EMBL" id="RST89097.1"/>
    </source>
</evidence>
<accession>A0A429Z5X7</accession>
<dbReference type="Proteomes" id="UP000277864">
    <property type="component" value="Unassembled WGS sequence"/>
</dbReference>
<sequence length="173" mass="20178">MEELDKIDKRVKSITNSFDKLIKEAKSFNSVMFSYNRTYQSLTELSLDLSEYQTEMAIKYAKEMVLFVEQGLSVREIAFELDLFDDDVKQLLKTLNLTVKAKSQIKLKRYREQLGYLAELGFTVNEIGEKLDKSPNTIKQYCRINGIKFNEESRPMLQVELDDLMNDIAEGDY</sequence>